<dbReference type="Proteomes" id="UP001524587">
    <property type="component" value="Unassembled WGS sequence"/>
</dbReference>
<gene>
    <name evidence="2" type="ORF">NFI95_13030</name>
</gene>
<comment type="caution">
    <text evidence="2">The sequence shown here is derived from an EMBL/GenBank/DDBJ whole genome shotgun (WGS) entry which is preliminary data.</text>
</comment>
<evidence type="ECO:0008006" key="4">
    <source>
        <dbReference type="Google" id="ProtNLM"/>
    </source>
</evidence>
<keyword evidence="3" id="KW-1185">Reference proteome</keyword>
<name>A0ABT1W8Z0_9PROT</name>
<sequence>MSVRSIAASSRFRLALGGAALFVAGAVGGTALSGFASPTVEMAPIVQTPIDKLSASRGIVSVHGTVTDLFGDRFLLQDPSGHALVDAGPETMRIATGSPLTVQGRFERGQLHARFLVTADNTIREVPPPPPPGGPAGHGPHPGSVPPGPPPGPGFGPGFGPGMNPPPPPPPPAGPVPGEAGAPLPPSAPAPQGAGAPPSPAGNGQAPAAPVVPAPLPGAQAPAAQPPAAQPPAAPAG</sequence>
<feature type="compositionally biased region" description="Low complexity" evidence="1">
    <location>
        <begin position="190"/>
        <end position="209"/>
    </location>
</feature>
<organism evidence="2 3">
    <name type="scientific">Endosaccharibacter trunci</name>
    <dbReference type="NCBI Taxonomy" id="2812733"/>
    <lineage>
        <taxon>Bacteria</taxon>
        <taxon>Pseudomonadati</taxon>
        <taxon>Pseudomonadota</taxon>
        <taxon>Alphaproteobacteria</taxon>
        <taxon>Acetobacterales</taxon>
        <taxon>Acetobacteraceae</taxon>
        <taxon>Endosaccharibacter</taxon>
    </lineage>
</organism>
<feature type="compositionally biased region" description="Pro residues" evidence="1">
    <location>
        <begin position="143"/>
        <end position="154"/>
    </location>
</feature>
<dbReference type="RefSeq" id="WP_422864854.1">
    <property type="nucleotide sequence ID" value="NZ_JAMSKV010000012.1"/>
</dbReference>
<evidence type="ECO:0000313" key="2">
    <source>
        <dbReference type="EMBL" id="MCQ8279364.1"/>
    </source>
</evidence>
<feature type="compositionally biased region" description="Pro residues" evidence="1">
    <location>
        <begin position="224"/>
        <end position="237"/>
    </location>
</feature>
<protein>
    <recommendedName>
        <fullName evidence="4">Bacterial OB-fold domain-containing protein</fullName>
    </recommendedName>
</protein>
<evidence type="ECO:0000256" key="1">
    <source>
        <dbReference type="SAM" id="MobiDB-lite"/>
    </source>
</evidence>
<feature type="region of interest" description="Disordered" evidence="1">
    <location>
        <begin position="121"/>
        <end position="237"/>
    </location>
</feature>
<dbReference type="PRINTS" id="PR01217">
    <property type="entry name" value="PRICHEXTENSN"/>
</dbReference>
<reference evidence="2 3" key="1">
    <citation type="submission" date="2022-06" db="EMBL/GenBank/DDBJ databases">
        <title>Endosaccharibacter gen. nov., sp. nov., endophytic bacteria isolated from sugarcane.</title>
        <authorList>
            <person name="Pitiwittayakul N."/>
            <person name="Yukphan P."/>
            <person name="Charoenyingcharoen P."/>
            <person name="Tanasupawat S."/>
        </authorList>
    </citation>
    <scope>NUCLEOTIDE SEQUENCE [LARGE SCALE GENOMIC DNA]</scope>
    <source>
        <strain evidence="2 3">KSS8</strain>
    </source>
</reference>
<evidence type="ECO:0000313" key="3">
    <source>
        <dbReference type="Proteomes" id="UP001524587"/>
    </source>
</evidence>
<dbReference type="EMBL" id="JAMSKV010000012">
    <property type="protein sequence ID" value="MCQ8279364.1"/>
    <property type="molecule type" value="Genomic_DNA"/>
</dbReference>
<accession>A0ABT1W8Z0</accession>
<proteinExistence type="predicted"/>
<feature type="compositionally biased region" description="Pro residues" evidence="1">
    <location>
        <begin position="163"/>
        <end position="175"/>
    </location>
</feature>